<comment type="caution">
    <text evidence="3">The sequence shown here is derived from an EMBL/GenBank/DDBJ whole genome shotgun (WGS) entry which is preliminary data.</text>
</comment>
<evidence type="ECO:0000313" key="3">
    <source>
        <dbReference type="EMBL" id="GEO90302.1"/>
    </source>
</evidence>
<feature type="transmembrane region" description="Helical" evidence="1">
    <location>
        <begin position="151"/>
        <end position="168"/>
    </location>
</feature>
<feature type="transmembrane region" description="Helical" evidence="1">
    <location>
        <begin position="180"/>
        <end position="200"/>
    </location>
</feature>
<feature type="transmembrane region" description="Helical" evidence="1">
    <location>
        <begin position="234"/>
        <end position="252"/>
    </location>
</feature>
<evidence type="ECO:0000313" key="4">
    <source>
        <dbReference type="Proteomes" id="UP000321769"/>
    </source>
</evidence>
<dbReference type="PANTHER" id="PTHR14859:SF1">
    <property type="entry name" value="PGAP2-INTERACTING PROTEIN"/>
    <property type="match status" value="1"/>
</dbReference>
<sequence length="611" mass="62929">MSRSRVLAVAHVAAGTWLLIDLWRGWTPTLITIFGQAASTPPELIGAFALTCLLVPVVLVLRASRLGPTALIASVVLAIAVACRVALHVTEGGRPHLAVASVGVIAALTWLPLTLPRVPGAAVTGVVTGVAVSVTTHAALGTWGSVWRDDAWAWLLVAAQAVACLATARVGDERGRLGRLFAWTLLPGLFLAGVVVANAGRASATLGVLGLAAVAFGATVAVAATLVPARRWSAVAAAVVLVAAVAASAVVTDGDGVLPWWSVVAFVVGMPALAHLWRAADHGDRGTPLVLSLGGPVWGALLFAYYAGYDLGYRADWLLVVVAAVIGLVGATSPPTSGSAARPAVLVGIAGAAVVAGTLALAGPMVTIRPLGTEPADDLQVRVAAYNLRMGYGMDGVFRPRDVASVLASADVALISEVDRGWFLNGGQDQLAILERLTGRTAWFGAAADPVWGDAVLLDVDGGEVRRHQLPSHGAVTGAQAIAVRRDVRWSSTWLVSTHLQPADGDEGVTAQAADLADWVRTLGGEVILGGDFNMQEGSAGHATVTSLGLLDAAPRGMATSPADRPERRIDYLFSSPTLRAVDVDVPRLQASDHLPVIATFALAAIDTVTQ</sequence>
<dbReference type="GO" id="GO:0016020">
    <property type="term" value="C:membrane"/>
    <property type="evidence" value="ECO:0007669"/>
    <property type="project" value="GOC"/>
</dbReference>
<dbReference type="InterPro" id="IPR051916">
    <property type="entry name" value="GPI-anchor_lipid_remodeler"/>
</dbReference>
<keyword evidence="1" id="KW-0812">Transmembrane</keyword>
<dbReference type="EMBL" id="BJZQ01000016">
    <property type="protein sequence ID" value="GEO90302.1"/>
    <property type="molecule type" value="Genomic_DNA"/>
</dbReference>
<keyword evidence="4" id="KW-1185">Reference proteome</keyword>
<feature type="transmembrane region" description="Helical" evidence="1">
    <location>
        <begin position="344"/>
        <end position="366"/>
    </location>
</feature>
<feature type="transmembrane region" description="Helical" evidence="1">
    <location>
        <begin position="120"/>
        <end position="139"/>
    </location>
</feature>
<dbReference type="Proteomes" id="UP000321769">
    <property type="component" value="Unassembled WGS sequence"/>
</dbReference>
<feature type="domain" description="Endonuclease/exonuclease/phosphatase" evidence="2">
    <location>
        <begin position="385"/>
        <end position="594"/>
    </location>
</feature>
<feature type="transmembrane region" description="Helical" evidence="1">
    <location>
        <begin position="206"/>
        <end position="227"/>
    </location>
</feature>
<dbReference type="Pfam" id="PF03372">
    <property type="entry name" value="Exo_endo_phos"/>
    <property type="match status" value="1"/>
</dbReference>
<name>A0A512HXY4_9ACTN</name>
<dbReference type="RefSeq" id="WP_146828162.1">
    <property type="nucleotide sequence ID" value="NZ_BAAAYQ010000001.1"/>
</dbReference>
<dbReference type="SUPFAM" id="SSF56219">
    <property type="entry name" value="DNase I-like"/>
    <property type="match status" value="1"/>
</dbReference>
<evidence type="ECO:0000256" key="1">
    <source>
        <dbReference type="SAM" id="Phobius"/>
    </source>
</evidence>
<dbReference type="InterPro" id="IPR036691">
    <property type="entry name" value="Endo/exonu/phosph_ase_sf"/>
</dbReference>
<feature type="transmembrane region" description="Helical" evidence="1">
    <location>
        <begin position="7"/>
        <end position="24"/>
    </location>
</feature>
<feature type="transmembrane region" description="Helical" evidence="1">
    <location>
        <begin position="95"/>
        <end position="113"/>
    </location>
</feature>
<protein>
    <recommendedName>
        <fullName evidence="2">Endonuclease/exonuclease/phosphatase domain-containing protein</fullName>
    </recommendedName>
</protein>
<feature type="transmembrane region" description="Helical" evidence="1">
    <location>
        <begin position="289"/>
        <end position="309"/>
    </location>
</feature>
<gene>
    <name evidence="3" type="ORF">AFL01nite_26290</name>
</gene>
<reference evidence="3 4" key="1">
    <citation type="submission" date="2019-07" db="EMBL/GenBank/DDBJ databases">
        <title>Whole genome shotgun sequence of Aeromicrobium flavum NBRC 107625.</title>
        <authorList>
            <person name="Hosoyama A."/>
            <person name="Uohara A."/>
            <person name="Ohji S."/>
            <person name="Ichikawa N."/>
        </authorList>
    </citation>
    <scope>NUCLEOTIDE SEQUENCE [LARGE SCALE GENOMIC DNA]</scope>
    <source>
        <strain evidence="3 4">NBRC 107625</strain>
    </source>
</reference>
<dbReference type="PANTHER" id="PTHR14859">
    <property type="entry name" value="CALCOFLUOR WHITE HYPERSENSITIVE PROTEIN PRECURSOR"/>
    <property type="match status" value="1"/>
</dbReference>
<keyword evidence="1" id="KW-0472">Membrane</keyword>
<dbReference type="Gene3D" id="3.60.10.10">
    <property type="entry name" value="Endonuclease/exonuclease/phosphatase"/>
    <property type="match status" value="1"/>
</dbReference>
<keyword evidence="1" id="KW-1133">Transmembrane helix</keyword>
<feature type="transmembrane region" description="Helical" evidence="1">
    <location>
        <begin position="315"/>
        <end position="332"/>
    </location>
</feature>
<evidence type="ECO:0000259" key="2">
    <source>
        <dbReference type="Pfam" id="PF03372"/>
    </source>
</evidence>
<dbReference type="AlphaFoldDB" id="A0A512HXY4"/>
<feature type="transmembrane region" description="Helical" evidence="1">
    <location>
        <begin position="258"/>
        <end position="277"/>
    </location>
</feature>
<feature type="transmembrane region" description="Helical" evidence="1">
    <location>
        <begin position="70"/>
        <end position="89"/>
    </location>
</feature>
<accession>A0A512HXY4</accession>
<feature type="transmembrane region" description="Helical" evidence="1">
    <location>
        <begin position="44"/>
        <end position="63"/>
    </location>
</feature>
<dbReference type="InterPro" id="IPR005135">
    <property type="entry name" value="Endo/exonuclease/phosphatase"/>
</dbReference>
<dbReference type="GO" id="GO:0006506">
    <property type="term" value="P:GPI anchor biosynthetic process"/>
    <property type="evidence" value="ECO:0007669"/>
    <property type="project" value="TreeGrafter"/>
</dbReference>
<dbReference type="GO" id="GO:0003824">
    <property type="term" value="F:catalytic activity"/>
    <property type="evidence" value="ECO:0007669"/>
    <property type="project" value="InterPro"/>
</dbReference>
<proteinExistence type="predicted"/>
<dbReference type="OrthoDB" id="155529at2"/>
<organism evidence="3 4">
    <name type="scientific">Aeromicrobium flavum</name>
    <dbReference type="NCBI Taxonomy" id="416568"/>
    <lineage>
        <taxon>Bacteria</taxon>
        <taxon>Bacillati</taxon>
        <taxon>Actinomycetota</taxon>
        <taxon>Actinomycetes</taxon>
        <taxon>Propionibacteriales</taxon>
        <taxon>Nocardioidaceae</taxon>
        <taxon>Aeromicrobium</taxon>
    </lineage>
</organism>